<reference evidence="4" key="1">
    <citation type="submission" date="2018-07" db="EMBL/GenBank/DDBJ databases">
        <title>Genome sequence of Erythrobacter strain YH-07, an antagonistic bacterium isolated from Yellow Sea.</title>
        <authorList>
            <person name="Tang T."/>
            <person name="Liu Q."/>
            <person name="Sun X."/>
        </authorList>
    </citation>
    <scope>NUCLEOTIDE SEQUENCE [LARGE SCALE GENOMIC DNA]</scope>
    <source>
        <strain evidence="4">YH-07</strain>
    </source>
</reference>
<gene>
    <name evidence="3" type="ORF">DVR09_11415</name>
</gene>
<evidence type="ECO:0000313" key="3">
    <source>
        <dbReference type="EMBL" id="AXK42854.1"/>
    </source>
</evidence>
<protein>
    <recommendedName>
        <fullName evidence="5">Ferrochelatase</fullName>
    </recommendedName>
</protein>
<organism evidence="3 4">
    <name type="scientific">Erythrobacter aureus</name>
    <dbReference type="NCBI Taxonomy" id="2182384"/>
    <lineage>
        <taxon>Bacteria</taxon>
        <taxon>Pseudomonadati</taxon>
        <taxon>Pseudomonadota</taxon>
        <taxon>Alphaproteobacteria</taxon>
        <taxon>Sphingomonadales</taxon>
        <taxon>Erythrobacteraceae</taxon>
        <taxon>Erythrobacter/Porphyrobacter group</taxon>
        <taxon>Erythrobacter</taxon>
    </lineage>
</organism>
<dbReference type="KEGG" id="err:DVR09_11415"/>
<sequence>MIAKKILISATAATMAFAPVAASAAPVAVERQTATSEETSELGGAGLIIAILAGLAVIGGIIAAASDDDDTPVSV</sequence>
<keyword evidence="1" id="KW-1133">Transmembrane helix</keyword>
<dbReference type="EMBL" id="CP031357">
    <property type="protein sequence ID" value="AXK42854.1"/>
    <property type="molecule type" value="Genomic_DNA"/>
</dbReference>
<keyword evidence="4" id="KW-1185">Reference proteome</keyword>
<keyword evidence="1" id="KW-0472">Membrane</keyword>
<keyword evidence="1" id="KW-0812">Transmembrane</keyword>
<evidence type="ECO:0000256" key="1">
    <source>
        <dbReference type="SAM" id="Phobius"/>
    </source>
</evidence>
<dbReference type="Proteomes" id="UP000254508">
    <property type="component" value="Chromosome"/>
</dbReference>
<evidence type="ECO:0000256" key="2">
    <source>
        <dbReference type="SAM" id="SignalP"/>
    </source>
</evidence>
<feature type="signal peptide" evidence="2">
    <location>
        <begin position="1"/>
        <end position="24"/>
    </location>
</feature>
<evidence type="ECO:0008006" key="5">
    <source>
        <dbReference type="Google" id="ProtNLM"/>
    </source>
</evidence>
<evidence type="ECO:0000313" key="4">
    <source>
        <dbReference type="Proteomes" id="UP000254508"/>
    </source>
</evidence>
<dbReference type="AlphaFoldDB" id="A0A345YG02"/>
<accession>A0A345YG02</accession>
<feature type="chain" id="PRO_5016774746" description="Ferrochelatase" evidence="2">
    <location>
        <begin position="25"/>
        <end position="75"/>
    </location>
</feature>
<dbReference type="RefSeq" id="WP_115417032.1">
    <property type="nucleotide sequence ID" value="NZ_CP031357.1"/>
</dbReference>
<name>A0A345YG02_9SPHN</name>
<feature type="transmembrane region" description="Helical" evidence="1">
    <location>
        <begin position="43"/>
        <end position="65"/>
    </location>
</feature>
<keyword evidence="2" id="KW-0732">Signal</keyword>
<proteinExistence type="predicted"/>